<name>A0A4Q1AWJ4_9BACT</name>
<dbReference type="InterPro" id="IPR008995">
    <property type="entry name" value="Mo/tungstate-bd_C_term_dom"/>
</dbReference>
<protein>
    <submittedName>
        <fullName evidence="1">Transporter</fullName>
    </submittedName>
</protein>
<gene>
    <name evidence="1" type="ORF">CP965_06470</name>
</gene>
<sequence>MNKIEAVVIEIESMENLNLVSFQFEEQTLTMISLDLSKEIKVGKKVVLSLKPTNITLAKELKGLISSSNNLTATIDNIEIGKLLTCITSKIFNTQFQTIITTKSLEKLKLVLNEEINLLFKASDLAILDILDD</sequence>
<dbReference type="AlphaFoldDB" id="A0A4Q1AWJ4"/>
<proteinExistence type="predicted"/>
<dbReference type="OrthoDB" id="5339701at2"/>
<dbReference type="Gene3D" id="2.40.50.100">
    <property type="match status" value="1"/>
</dbReference>
<dbReference type="RefSeq" id="WP_129061263.1">
    <property type="nucleotide sequence ID" value="NZ_NXIE01000002.1"/>
</dbReference>
<keyword evidence="2" id="KW-1185">Reference proteome</keyword>
<evidence type="ECO:0000313" key="2">
    <source>
        <dbReference type="Proteomes" id="UP000289718"/>
    </source>
</evidence>
<dbReference type="SUPFAM" id="SSF50331">
    <property type="entry name" value="MOP-like"/>
    <property type="match status" value="1"/>
</dbReference>
<organism evidence="1 2">
    <name type="scientific">Halarcobacter mediterraneus</name>
    <dbReference type="NCBI Taxonomy" id="2023153"/>
    <lineage>
        <taxon>Bacteria</taxon>
        <taxon>Pseudomonadati</taxon>
        <taxon>Campylobacterota</taxon>
        <taxon>Epsilonproteobacteria</taxon>
        <taxon>Campylobacterales</taxon>
        <taxon>Arcobacteraceae</taxon>
        <taxon>Halarcobacter</taxon>
    </lineage>
</organism>
<comment type="caution">
    <text evidence="1">The sequence shown here is derived from an EMBL/GenBank/DDBJ whole genome shotgun (WGS) entry which is preliminary data.</text>
</comment>
<dbReference type="Proteomes" id="UP000289718">
    <property type="component" value="Unassembled WGS sequence"/>
</dbReference>
<dbReference type="EMBL" id="NXIE01000002">
    <property type="protein sequence ID" value="RXK13441.1"/>
    <property type="molecule type" value="Genomic_DNA"/>
</dbReference>
<evidence type="ECO:0000313" key="1">
    <source>
        <dbReference type="EMBL" id="RXK13441.1"/>
    </source>
</evidence>
<accession>A0A4Q1AWJ4</accession>
<reference evidence="1 2" key="1">
    <citation type="submission" date="2017-09" db="EMBL/GenBank/DDBJ databases">
        <title>Genomics of the genus Arcobacter.</title>
        <authorList>
            <person name="Perez-Cataluna A."/>
            <person name="Figueras M.J."/>
            <person name="Salas-Masso N."/>
        </authorList>
    </citation>
    <scope>NUCLEOTIDE SEQUENCE [LARGE SCALE GENOMIC DNA]</scope>
    <source>
        <strain evidence="1 2">F156-34</strain>
    </source>
</reference>